<dbReference type="AlphaFoldDB" id="A0AAV3ZPB5"/>
<sequence>MSVLSTAHDLMPNYYSEPTDRAPCKHEPRKRRKPLLRPVCTGPMDGKDETCPSYLEPCLSKRFQVQQGISSSVLRRLAHRGNGNGGYKIYIL</sequence>
<reference evidence="2 3" key="1">
    <citation type="journal article" date="2021" name="Elife">
        <title>Chloroplast acquisition without the gene transfer in kleptoplastic sea slugs, Plakobranchus ocellatus.</title>
        <authorList>
            <person name="Maeda T."/>
            <person name="Takahashi S."/>
            <person name="Yoshida T."/>
            <person name="Shimamura S."/>
            <person name="Takaki Y."/>
            <person name="Nagai Y."/>
            <person name="Toyoda A."/>
            <person name="Suzuki Y."/>
            <person name="Arimoto A."/>
            <person name="Ishii H."/>
            <person name="Satoh N."/>
            <person name="Nishiyama T."/>
            <person name="Hasebe M."/>
            <person name="Maruyama T."/>
            <person name="Minagawa J."/>
            <person name="Obokata J."/>
            <person name="Shigenobu S."/>
        </authorList>
    </citation>
    <scope>NUCLEOTIDE SEQUENCE [LARGE SCALE GENOMIC DNA]</scope>
</reference>
<gene>
    <name evidence="2" type="ORF">PoB_002285700</name>
</gene>
<proteinExistence type="predicted"/>
<feature type="region of interest" description="Disordered" evidence="1">
    <location>
        <begin position="1"/>
        <end position="42"/>
    </location>
</feature>
<protein>
    <submittedName>
        <fullName evidence="2">Uncharacterized protein</fullName>
    </submittedName>
</protein>
<evidence type="ECO:0000256" key="1">
    <source>
        <dbReference type="SAM" id="MobiDB-lite"/>
    </source>
</evidence>
<evidence type="ECO:0000313" key="3">
    <source>
        <dbReference type="Proteomes" id="UP000735302"/>
    </source>
</evidence>
<comment type="caution">
    <text evidence="2">The sequence shown here is derived from an EMBL/GenBank/DDBJ whole genome shotgun (WGS) entry which is preliminary data.</text>
</comment>
<dbReference type="EMBL" id="BLXT01002667">
    <property type="protein sequence ID" value="GFN96351.1"/>
    <property type="molecule type" value="Genomic_DNA"/>
</dbReference>
<evidence type="ECO:0000313" key="2">
    <source>
        <dbReference type="EMBL" id="GFN96351.1"/>
    </source>
</evidence>
<name>A0AAV3ZPB5_9GAST</name>
<accession>A0AAV3ZPB5</accession>
<dbReference type="Proteomes" id="UP000735302">
    <property type="component" value="Unassembled WGS sequence"/>
</dbReference>
<organism evidence="2 3">
    <name type="scientific">Plakobranchus ocellatus</name>
    <dbReference type="NCBI Taxonomy" id="259542"/>
    <lineage>
        <taxon>Eukaryota</taxon>
        <taxon>Metazoa</taxon>
        <taxon>Spiralia</taxon>
        <taxon>Lophotrochozoa</taxon>
        <taxon>Mollusca</taxon>
        <taxon>Gastropoda</taxon>
        <taxon>Heterobranchia</taxon>
        <taxon>Euthyneura</taxon>
        <taxon>Panpulmonata</taxon>
        <taxon>Sacoglossa</taxon>
        <taxon>Placobranchoidea</taxon>
        <taxon>Plakobranchidae</taxon>
        <taxon>Plakobranchus</taxon>
    </lineage>
</organism>
<keyword evidence="3" id="KW-1185">Reference proteome</keyword>